<proteinExistence type="predicted"/>
<protein>
    <submittedName>
        <fullName evidence="1">C6 zinc finger domain-containing protein</fullName>
    </submittedName>
</protein>
<dbReference type="EMBL" id="BSXG01000113">
    <property type="protein sequence ID" value="GME44287.1"/>
    <property type="molecule type" value="Genomic_DNA"/>
</dbReference>
<dbReference type="Proteomes" id="UP001165186">
    <property type="component" value="Unassembled WGS sequence"/>
</dbReference>
<name>A0ACB5SJG9_9PEZI</name>
<accession>A0ACB5SJG9</accession>
<keyword evidence="2" id="KW-1185">Reference proteome</keyword>
<evidence type="ECO:0000313" key="1">
    <source>
        <dbReference type="EMBL" id="GME44287.1"/>
    </source>
</evidence>
<sequence length="294" mass="31661">MQHKASKTLVTAESQQDLWRFAVPQIALSHEFLLHGLLAISSLHLGYTHPEKRTACNTVSTRHKRLALEQYSTQFHQLNRENSPAYILLASLIFKIQFFAIADAHKHGRPLTVHDIAHSLLLSQAAATIFTVPSIRAWARSSPLHAILHTDAAPPAALPPPSAFTTHLDELASLAQTADERAAVAALRVAHAVAADAHAGDSVWLWPVTATRGYLEAVGRGEAVAVAVLAHFAALARGFEEGWVVEGWSEAVAAAVEGALDDDGAWRARVAWPLRCVREGVDVVGGTAEAFGWG</sequence>
<organism evidence="1 2">
    <name type="scientific">Neofusicoccum parvum</name>
    <dbReference type="NCBI Taxonomy" id="310453"/>
    <lineage>
        <taxon>Eukaryota</taxon>
        <taxon>Fungi</taxon>
        <taxon>Dikarya</taxon>
        <taxon>Ascomycota</taxon>
        <taxon>Pezizomycotina</taxon>
        <taxon>Dothideomycetes</taxon>
        <taxon>Dothideomycetes incertae sedis</taxon>
        <taxon>Botryosphaeriales</taxon>
        <taxon>Botryosphaeriaceae</taxon>
        <taxon>Neofusicoccum</taxon>
    </lineage>
</organism>
<reference evidence="1" key="1">
    <citation type="submission" date="2024-09" db="EMBL/GenBank/DDBJ databases">
        <title>Draft Genome Sequences of Neofusicoccum parvum.</title>
        <authorList>
            <person name="Ashida A."/>
            <person name="Camagna M."/>
            <person name="Tanaka A."/>
            <person name="Takemoto D."/>
        </authorList>
    </citation>
    <scope>NUCLEOTIDE SEQUENCE</scope>
    <source>
        <strain evidence="1">PPO83</strain>
    </source>
</reference>
<evidence type="ECO:0000313" key="2">
    <source>
        <dbReference type="Proteomes" id="UP001165186"/>
    </source>
</evidence>
<gene>
    <name evidence="1" type="primary">g9518</name>
    <name evidence="1" type="ORF">NpPPO83_00009518</name>
</gene>
<comment type="caution">
    <text evidence="1">The sequence shown here is derived from an EMBL/GenBank/DDBJ whole genome shotgun (WGS) entry which is preliminary data.</text>
</comment>